<keyword evidence="3" id="KW-0862">Zinc</keyword>
<dbReference type="Proteomes" id="UP000663873">
    <property type="component" value="Unassembled WGS sequence"/>
</dbReference>
<dbReference type="PROSITE" id="PS50199">
    <property type="entry name" value="ZF_RANBP2_2"/>
    <property type="match status" value="1"/>
</dbReference>
<sequence length="88" mass="9961">MDQIDPLFDALRNNDLNGVTTWMESEAWKTLLQLVQIELPDLSSSMKQLTPTVTNEQSSNWTCSECTFLNDNSNQTCEMCSLDRNPAS</sequence>
<keyword evidence="1" id="KW-0479">Metal-binding</keyword>
<keyword evidence="7" id="KW-1185">Reference proteome</keyword>
<dbReference type="EMBL" id="CAJOBP010004468">
    <property type="protein sequence ID" value="CAF4441099.1"/>
    <property type="molecule type" value="Genomic_DNA"/>
</dbReference>
<reference evidence="6" key="1">
    <citation type="submission" date="2021-02" db="EMBL/GenBank/DDBJ databases">
        <authorList>
            <person name="Nowell W R."/>
        </authorList>
    </citation>
    <scope>NUCLEOTIDE SEQUENCE</scope>
</reference>
<name>A0A820RLD9_9BILA</name>
<dbReference type="AlphaFoldDB" id="A0A820RLD9"/>
<dbReference type="SUPFAM" id="SSF90209">
    <property type="entry name" value="Ran binding protein zinc finger-like"/>
    <property type="match status" value="1"/>
</dbReference>
<evidence type="ECO:0000256" key="3">
    <source>
        <dbReference type="ARBA" id="ARBA00022833"/>
    </source>
</evidence>
<dbReference type="InterPro" id="IPR001876">
    <property type="entry name" value="Znf_RanBP2"/>
</dbReference>
<evidence type="ECO:0000256" key="1">
    <source>
        <dbReference type="ARBA" id="ARBA00022723"/>
    </source>
</evidence>
<keyword evidence="2 4" id="KW-0863">Zinc-finger</keyword>
<evidence type="ECO:0000256" key="4">
    <source>
        <dbReference type="PROSITE-ProRule" id="PRU00322"/>
    </source>
</evidence>
<dbReference type="Gene3D" id="2.30.30.380">
    <property type="entry name" value="Zn-finger domain of Sec23/24"/>
    <property type="match status" value="1"/>
</dbReference>
<evidence type="ECO:0000313" key="6">
    <source>
        <dbReference type="EMBL" id="CAF4441099.1"/>
    </source>
</evidence>
<dbReference type="InterPro" id="IPR036443">
    <property type="entry name" value="Znf_RanBP2_sf"/>
</dbReference>
<protein>
    <recommendedName>
        <fullName evidence="5">RanBP2-type domain-containing protein</fullName>
    </recommendedName>
</protein>
<dbReference type="GO" id="GO:0008270">
    <property type="term" value="F:zinc ion binding"/>
    <property type="evidence" value="ECO:0007669"/>
    <property type="project" value="UniProtKB-KW"/>
</dbReference>
<gene>
    <name evidence="6" type="ORF">UJA718_LOCUS22098</name>
</gene>
<evidence type="ECO:0000256" key="2">
    <source>
        <dbReference type="ARBA" id="ARBA00022771"/>
    </source>
</evidence>
<evidence type="ECO:0000259" key="5">
    <source>
        <dbReference type="PROSITE" id="PS50199"/>
    </source>
</evidence>
<organism evidence="6 7">
    <name type="scientific">Rotaria socialis</name>
    <dbReference type="NCBI Taxonomy" id="392032"/>
    <lineage>
        <taxon>Eukaryota</taxon>
        <taxon>Metazoa</taxon>
        <taxon>Spiralia</taxon>
        <taxon>Gnathifera</taxon>
        <taxon>Rotifera</taxon>
        <taxon>Eurotatoria</taxon>
        <taxon>Bdelloidea</taxon>
        <taxon>Philodinida</taxon>
        <taxon>Philodinidae</taxon>
        <taxon>Rotaria</taxon>
    </lineage>
</organism>
<evidence type="ECO:0000313" key="7">
    <source>
        <dbReference type="Proteomes" id="UP000663873"/>
    </source>
</evidence>
<dbReference type="PROSITE" id="PS01358">
    <property type="entry name" value="ZF_RANBP2_1"/>
    <property type="match status" value="1"/>
</dbReference>
<proteinExistence type="predicted"/>
<feature type="domain" description="RanBP2-type" evidence="5">
    <location>
        <begin position="57"/>
        <end position="86"/>
    </location>
</feature>
<comment type="caution">
    <text evidence="6">The sequence shown here is derived from an EMBL/GenBank/DDBJ whole genome shotgun (WGS) entry which is preliminary data.</text>
</comment>
<accession>A0A820RLD9</accession>